<name>A0A0B2X3K9_METAS</name>
<keyword evidence="2" id="KW-1185">Reference proteome</keyword>
<evidence type="ECO:0000313" key="2">
    <source>
        <dbReference type="Proteomes" id="UP000030816"/>
    </source>
</evidence>
<accession>A0A0B2X3K9</accession>
<reference evidence="1 2" key="1">
    <citation type="journal article" date="2014" name="Proc. Natl. Acad. Sci. U.S.A.">
        <title>Trajectory and genomic determinants of fungal-pathogen speciation and host adaptation.</title>
        <authorList>
            <person name="Hu X."/>
            <person name="Xiao G."/>
            <person name="Zheng P."/>
            <person name="Shang Y."/>
            <person name="Su Y."/>
            <person name="Zhang X."/>
            <person name="Liu X."/>
            <person name="Zhan S."/>
            <person name="St Leger R.J."/>
            <person name="Wang C."/>
        </authorList>
    </citation>
    <scope>NUCLEOTIDE SEQUENCE [LARGE SCALE GENOMIC DNA]</scope>
    <source>
        <strain evidence="1 2">ARSEF 1941</strain>
    </source>
</reference>
<dbReference type="RefSeq" id="XP_040681378.1">
    <property type="nucleotide sequence ID" value="XM_040821035.1"/>
</dbReference>
<comment type="caution">
    <text evidence="1">The sequence shown here is derived from an EMBL/GenBank/DDBJ whole genome shotgun (WGS) entry which is preliminary data.</text>
</comment>
<evidence type="ECO:0000313" key="1">
    <source>
        <dbReference type="EMBL" id="KHO00313.1"/>
    </source>
</evidence>
<protein>
    <submittedName>
        <fullName evidence="1">Uncharacterized protein</fullName>
    </submittedName>
</protein>
<proteinExistence type="predicted"/>
<dbReference type="AlphaFoldDB" id="A0A0B2X3K9"/>
<organism evidence="1 2">
    <name type="scientific">Metarhizium album (strain ARSEF 1941)</name>
    <dbReference type="NCBI Taxonomy" id="1081103"/>
    <lineage>
        <taxon>Eukaryota</taxon>
        <taxon>Fungi</taxon>
        <taxon>Dikarya</taxon>
        <taxon>Ascomycota</taxon>
        <taxon>Pezizomycotina</taxon>
        <taxon>Sordariomycetes</taxon>
        <taxon>Hypocreomycetidae</taxon>
        <taxon>Hypocreales</taxon>
        <taxon>Clavicipitaceae</taxon>
        <taxon>Metarhizium</taxon>
    </lineage>
</organism>
<gene>
    <name evidence="1" type="ORF">MAM_02236</name>
</gene>
<dbReference type="GeneID" id="63736691"/>
<dbReference type="EMBL" id="AZHE01000003">
    <property type="protein sequence ID" value="KHO00313.1"/>
    <property type="molecule type" value="Genomic_DNA"/>
</dbReference>
<sequence>MESSPRAWSRGEEDNGACLPVQVPYLFGEISAAGPRIDANSVRTERSNGRR</sequence>
<dbReference type="Proteomes" id="UP000030816">
    <property type="component" value="Unassembled WGS sequence"/>
</dbReference>
<dbReference type="HOGENOM" id="CLU_3106907_0_0_1"/>